<sequence length="388" mass="41237">MITDGLLMLGVLLGLSCVLIVLEKTTGWKLFKYVPGMVLMYLLCALLNTLGVFGQDDATRATIAQVKDVLLPAMIFLFLFGCDLRKIIRLGPKLLLTMFVASASLCFGMVLVYVVFQAAVHPEAWKVFGALLASWTGGSANMVAVQDILKAPENIFGYALITDTLMYSLWLMLMFASVAVSPRFNRWTKADTSYLDAHEGAFEEEEEEEEKKPVTVSSLAIVVFGSILVSTLSIWIGGLLPEWGAVVNGTTWSILIVSLLGLAVALTPLGSTAGASEVASLMLFVVIGQIASGSDFSAITQAPIYIVMGILVVAIHAAIMVLYAKVAKVELFSLAVASTANIGGIASAPVVASAFNRQLVPVGVLFALIGSFMGTFVGLIGAQVMHAL</sequence>
<evidence type="ECO:0000313" key="2">
    <source>
        <dbReference type="EMBL" id="MBK0331642.1"/>
    </source>
</evidence>
<feature type="transmembrane region" description="Helical" evidence="1">
    <location>
        <begin position="278"/>
        <end position="298"/>
    </location>
</feature>
<proteinExistence type="predicted"/>
<accession>A0ABS1BAX7</accession>
<feature type="transmembrane region" description="Helical" evidence="1">
    <location>
        <begin position="358"/>
        <end position="382"/>
    </location>
</feature>
<protein>
    <submittedName>
        <fullName evidence="2">DUF819 family protein</fullName>
    </submittedName>
</protein>
<feature type="transmembrane region" description="Helical" evidence="1">
    <location>
        <begin position="94"/>
        <end position="116"/>
    </location>
</feature>
<keyword evidence="1" id="KW-1133">Transmembrane helix</keyword>
<dbReference type="PANTHER" id="PTHR34289">
    <property type="entry name" value="PROTEIN, PUTATIVE (DUF819)-RELATED"/>
    <property type="match status" value="1"/>
</dbReference>
<keyword evidence="1" id="KW-0812">Transmembrane</keyword>
<feature type="transmembrane region" description="Helical" evidence="1">
    <location>
        <begin position="331"/>
        <end position="352"/>
    </location>
</feature>
<dbReference type="InterPro" id="IPR008537">
    <property type="entry name" value="DUF819"/>
</dbReference>
<dbReference type="EMBL" id="JAEDAJ010000004">
    <property type="protein sequence ID" value="MBK0331642.1"/>
    <property type="molecule type" value="Genomic_DNA"/>
</dbReference>
<keyword evidence="3" id="KW-1185">Reference proteome</keyword>
<feature type="transmembrane region" description="Helical" evidence="1">
    <location>
        <begin position="219"/>
        <end position="240"/>
    </location>
</feature>
<gene>
    <name evidence="2" type="ORF">I8D64_09530</name>
</gene>
<dbReference type="RefSeq" id="WP_200502265.1">
    <property type="nucleotide sequence ID" value="NZ_JAEDAJ010000004.1"/>
</dbReference>
<evidence type="ECO:0000313" key="3">
    <source>
        <dbReference type="Proteomes" id="UP000612352"/>
    </source>
</evidence>
<feature type="transmembrane region" description="Helical" evidence="1">
    <location>
        <begin position="34"/>
        <end position="53"/>
    </location>
</feature>
<name>A0ABS1BAX7_9MICO</name>
<feature type="transmembrane region" description="Helical" evidence="1">
    <location>
        <begin position="65"/>
        <end position="82"/>
    </location>
</feature>
<dbReference type="Proteomes" id="UP000612352">
    <property type="component" value="Unassembled WGS sequence"/>
</dbReference>
<feature type="transmembrane region" description="Helical" evidence="1">
    <location>
        <begin position="155"/>
        <end position="180"/>
    </location>
</feature>
<dbReference type="Pfam" id="PF05684">
    <property type="entry name" value="DUF819"/>
    <property type="match status" value="1"/>
</dbReference>
<feature type="transmembrane region" description="Helical" evidence="1">
    <location>
        <begin position="6"/>
        <end position="22"/>
    </location>
</feature>
<evidence type="ECO:0000256" key="1">
    <source>
        <dbReference type="SAM" id="Phobius"/>
    </source>
</evidence>
<keyword evidence="1" id="KW-0472">Membrane</keyword>
<comment type="caution">
    <text evidence="2">The sequence shown here is derived from an EMBL/GenBank/DDBJ whole genome shotgun (WGS) entry which is preliminary data.</text>
</comment>
<feature type="transmembrane region" description="Helical" evidence="1">
    <location>
        <begin position="304"/>
        <end position="324"/>
    </location>
</feature>
<feature type="transmembrane region" description="Helical" evidence="1">
    <location>
        <begin position="246"/>
        <end position="266"/>
    </location>
</feature>
<dbReference type="PANTHER" id="PTHR34289:SF8">
    <property type="entry name" value="DUF819 DOMAIN-CONTAINING PROTEIN"/>
    <property type="match status" value="1"/>
</dbReference>
<reference evidence="2 3" key="1">
    <citation type="submission" date="2020-12" db="EMBL/GenBank/DDBJ databases">
        <title>Brachybacterium sp. MASK1Z-5, whole genome shotgun sequence.</title>
        <authorList>
            <person name="Tuo L."/>
        </authorList>
    </citation>
    <scope>NUCLEOTIDE SEQUENCE [LARGE SCALE GENOMIC DNA]</scope>
    <source>
        <strain evidence="2 3">MASK1Z-5</strain>
    </source>
</reference>
<organism evidence="2 3">
    <name type="scientific">Brachybacterium halotolerans</name>
    <dbReference type="NCBI Taxonomy" id="2795215"/>
    <lineage>
        <taxon>Bacteria</taxon>
        <taxon>Bacillati</taxon>
        <taxon>Actinomycetota</taxon>
        <taxon>Actinomycetes</taxon>
        <taxon>Micrococcales</taxon>
        <taxon>Dermabacteraceae</taxon>
        <taxon>Brachybacterium</taxon>
    </lineage>
</organism>